<dbReference type="PROSITE" id="PS51257">
    <property type="entry name" value="PROKAR_LIPOPROTEIN"/>
    <property type="match status" value="1"/>
</dbReference>
<gene>
    <name evidence="1" type="ORF">VJJ08_09070</name>
</gene>
<dbReference type="Proteomes" id="UP001311730">
    <property type="component" value="Unassembled WGS sequence"/>
</dbReference>
<keyword evidence="2" id="KW-1185">Reference proteome</keyword>
<comment type="caution">
    <text evidence="1">The sequence shown here is derived from an EMBL/GenBank/DDBJ whole genome shotgun (WGS) entry which is preliminary data.</text>
</comment>
<evidence type="ECO:0000313" key="1">
    <source>
        <dbReference type="EMBL" id="MEB3075446.1"/>
    </source>
</evidence>
<accession>A0ABU5Z8Z7</accession>
<dbReference type="EMBL" id="JAYKBW010000009">
    <property type="protein sequence ID" value="MEB3075446.1"/>
    <property type="molecule type" value="Genomic_DNA"/>
</dbReference>
<proteinExistence type="predicted"/>
<protein>
    <recommendedName>
        <fullName evidence="3">Lipoprotein</fullName>
    </recommendedName>
</protein>
<sequence>MNIRYLKLISFFVFSSAILAGCSDIINKIKNIAHSIDEVAIYKEMGVDPFYWDTGDRDIDRIPLIKPYALVRPKGNDWMLALPDELYSNWKDEYVDYRTRTFYGNNSRTFPISYIYVKNIYIYGFKDVLESEELNIPSFYFIIDTEKNQIKTYDTDRWEDFLTELKSLDITLNTAEDWVDPDILFDDFRFDPILPWFPQEIKNQLEEVKKKVKE</sequence>
<name>A0ABU5Z8Z7_9FLAO</name>
<evidence type="ECO:0008006" key="3">
    <source>
        <dbReference type="Google" id="ProtNLM"/>
    </source>
</evidence>
<evidence type="ECO:0000313" key="2">
    <source>
        <dbReference type="Proteomes" id="UP001311730"/>
    </source>
</evidence>
<reference evidence="1 2" key="1">
    <citation type="submission" date="2023-12" db="EMBL/GenBank/DDBJ databases">
        <title>Genomic sequences of Capnocytophaga and Parvimonas strains.</title>
        <authorList>
            <person name="Watt R.M."/>
            <person name="Wang M."/>
            <person name="Yang T."/>
            <person name="Tong W.M."/>
        </authorList>
    </citation>
    <scope>NUCLEOTIDE SEQUENCE [LARGE SCALE GENOMIC DNA]</scope>
    <source>
        <strain evidence="1 2">CCUG 13096</strain>
    </source>
</reference>
<dbReference type="RefSeq" id="WP_323983630.1">
    <property type="nucleotide sequence ID" value="NZ_JAYKBW010000009.1"/>
</dbReference>
<organism evidence="1 2">
    <name type="scientific">Capnocytophaga gingivalis</name>
    <dbReference type="NCBI Taxonomy" id="1017"/>
    <lineage>
        <taxon>Bacteria</taxon>
        <taxon>Pseudomonadati</taxon>
        <taxon>Bacteroidota</taxon>
        <taxon>Flavobacteriia</taxon>
        <taxon>Flavobacteriales</taxon>
        <taxon>Flavobacteriaceae</taxon>
        <taxon>Capnocytophaga</taxon>
    </lineage>
</organism>